<feature type="compositionally biased region" description="Polar residues" evidence="1">
    <location>
        <begin position="92"/>
        <end position="103"/>
    </location>
</feature>
<dbReference type="EMBL" id="MPDP01000161">
    <property type="protein sequence ID" value="KAK1474376.1"/>
    <property type="molecule type" value="Genomic_DNA"/>
</dbReference>
<reference evidence="2" key="1">
    <citation type="submission" date="2016-11" db="EMBL/GenBank/DDBJ databases">
        <title>The genome sequence of Colletotrichum cuscutae.</title>
        <authorList>
            <person name="Baroncelli R."/>
        </authorList>
    </citation>
    <scope>NUCLEOTIDE SEQUENCE</scope>
    <source>
        <strain evidence="2">IMI 304802</strain>
    </source>
</reference>
<gene>
    <name evidence="2" type="ORF">CCUS01_17059</name>
</gene>
<dbReference type="Proteomes" id="UP001239213">
    <property type="component" value="Unassembled WGS sequence"/>
</dbReference>
<comment type="caution">
    <text evidence="2">The sequence shown here is derived from an EMBL/GenBank/DDBJ whole genome shotgun (WGS) entry which is preliminary data.</text>
</comment>
<accession>A0AAI9Y589</accession>
<dbReference type="AlphaFoldDB" id="A0AAI9Y589"/>
<feature type="compositionally biased region" description="Basic and acidic residues" evidence="1">
    <location>
        <begin position="24"/>
        <end position="35"/>
    </location>
</feature>
<name>A0AAI9Y589_9PEZI</name>
<evidence type="ECO:0000313" key="2">
    <source>
        <dbReference type="EMBL" id="KAK1474376.1"/>
    </source>
</evidence>
<evidence type="ECO:0000256" key="1">
    <source>
        <dbReference type="SAM" id="MobiDB-lite"/>
    </source>
</evidence>
<organism evidence="2 3">
    <name type="scientific">Colletotrichum cuscutae</name>
    <dbReference type="NCBI Taxonomy" id="1209917"/>
    <lineage>
        <taxon>Eukaryota</taxon>
        <taxon>Fungi</taxon>
        <taxon>Dikarya</taxon>
        <taxon>Ascomycota</taxon>
        <taxon>Pezizomycotina</taxon>
        <taxon>Sordariomycetes</taxon>
        <taxon>Hypocreomycetidae</taxon>
        <taxon>Glomerellales</taxon>
        <taxon>Glomerellaceae</taxon>
        <taxon>Colletotrichum</taxon>
        <taxon>Colletotrichum acutatum species complex</taxon>
    </lineage>
</organism>
<sequence>MLADSVNRLRGANRQIGALHCADERAFSKSGRREGGGTTGGHRQAGSLPGKKQAASQDFPTDSFDPHTLLREPPVQLGSPAPTGGSIDRRLSNSNGRVGTQRSMIPGQESFCGVVIEKVPVYPEGSVRIFCCTRRDVAGNKAGEVQILYWSISMSMSMPPASAHHDSPGGTMFV</sequence>
<protein>
    <submittedName>
        <fullName evidence="2">Uncharacterized protein</fullName>
    </submittedName>
</protein>
<proteinExistence type="predicted"/>
<keyword evidence="3" id="KW-1185">Reference proteome</keyword>
<feature type="region of interest" description="Disordered" evidence="1">
    <location>
        <begin position="24"/>
        <end position="104"/>
    </location>
</feature>
<evidence type="ECO:0000313" key="3">
    <source>
        <dbReference type="Proteomes" id="UP001239213"/>
    </source>
</evidence>